<dbReference type="Proteomes" id="UP000663193">
    <property type="component" value="Chromosome 23"/>
</dbReference>
<dbReference type="VEuPathDB" id="FungiDB:JI435_448190"/>
<accession>A0A7U2IDB6</accession>
<evidence type="ECO:0000256" key="1">
    <source>
        <dbReference type="SAM" id="Phobius"/>
    </source>
</evidence>
<dbReference type="KEGG" id="pno:SNOG_16200"/>
<evidence type="ECO:0000313" key="2">
    <source>
        <dbReference type="EMBL" id="QRD07749.1"/>
    </source>
</evidence>
<dbReference type="RefSeq" id="XP_001806324.1">
    <property type="nucleotide sequence ID" value="XM_001806272.1"/>
</dbReference>
<name>A0A7U2IDB6_PHANO</name>
<dbReference type="EMBL" id="CP069045">
    <property type="protein sequence ID" value="QRD07749.1"/>
    <property type="molecule type" value="Genomic_DNA"/>
</dbReference>
<gene>
    <name evidence="2" type="ORF">JI435_448190</name>
</gene>
<reference evidence="3" key="1">
    <citation type="journal article" date="2021" name="BMC Genomics">
        <title>Chromosome-level genome assembly and manually-curated proteome of model necrotroph Parastagonospora nodorum Sn15 reveals a genome-wide trove of candidate effector homologs, and redundancy of virulence-related functions within an accessory chromosome.</title>
        <authorList>
            <person name="Bertazzoni S."/>
            <person name="Jones D.A.B."/>
            <person name="Phan H.T."/>
            <person name="Tan K.-C."/>
            <person name="Hane J.K."/>
        </authorList>
    </citation>
    <scope>NUCLEOTIDE SEQUENCE [LARGE SCALE GENOMIC DNA]</scope>
    <source>
        <strain evidence="3">SN15 / ATCC MYA-4574 / FGSC 10173)</strain>
    </source>
</reference>
<keyword evidence="1" id="KW-1133">Transmembrane helix</keyword>
<organism evidence="2 3">
    <name type="scientific">Phaeosphaeria nodorum (strain SN15 / ATCC MYA-4574 / FGSC 10173)</name>
    <name type="common">Glume blotch fungus</name>
    <name type="synonym">Parastagonospora nodorum</name>
    <dbReference type="NCBI Taxonomy" id="321614"/>
    <lineage>
        <taxon>Eukaryota</taxon>
        <taxon>Fungi</taxon>
        <taxon>Dikarya</taxon>
        <taxon>Ascomycota</taxon>
        <taxon>Pezizomycotina</taxon>
        <taxon>Dothideomycetes</taxon>
        <taxon>Pleosporomycetidae</taxon>
        <taxon>Pleosporales</taxon>
        <taxon>Pleosporineae</taxon>
        <taxon>Phaeosphaeriaceae</taxon>
        <taxon>Parastagonospora</taxon>
    </lineage>
</organism>
<proteinExistence type="predicted"/>
<feature type="transmembrane region" description="Helical" evidence="1">
    <location>
        <begin position="39"/>
        <end position="60"/>
    </location>
</feature>
<keyword evidence="1" id="KW-0812">Transmembrane</keyword>
<dbReference type="AlphaFoldDB" id="A0A7U2IDB6"/>
<keyword evidence="3" id="KW-1185">Reference proteome</keyword>
<sequence length="82" mass="9292">MVIPSPNAVLKRSPLETVCYQANLILDPLRNIVGINKHLGTALVAMAALVIAMHLTNMTFATREYFVRKSQIVQRRESTWLR</sequence>
<protein>
    <submittedName>
        <fullName evidence="2">Uncharacterized protein</fullName>
    </submittedName>
</protein>
<evidence type="ECO:0000313" key="3">
    <source>
        <dbReference type="Proteomes" id="UP000663193"/>
    </source>
</evidence>
<keyword evidence="1" id="KW-0472">Membrane</keyword>